<dbReference type="STRING" id="308745.A0A0F8W1T6"/>
<evidence type="ECO:0000313" key="2">
    <source>
        <dbReference type="EMBL" id="KKK11880.1"/>
    </source>
</evidence>
<dbReference type="EMBL" id="JZBS01004163">
    <property type="protein sequence ID" value="KKK11880.1"/>
    <property type="molecule type" value="Genomic_DNA"/>
</dbReference>
<comment type="caution">
    <text evidence="2">The sequence shown here is derived from an EMBL/GenBank/DDBJ whole genome shotgun (WGS) entry which is preliminary data.</text>
</comment>
<evidence type="ECO:0000256" key="1">
    <source>
        <dbReference type="SAM" id="SignalP"/>
    </source>
</evidence>
<feature type="chain" id="PRO_5002529017" evidence="1">
    <location>
        <begin position="25"/>
        <end position="106"/>
    </location>
</feature>
<accession>A0A0F8W1T6</accession>
<sequence>MSQKFQTTLNTALTLITQFQTTLSAQPAPASQPPQHNEPLDPLALLAAAATALKSHVTKLSLLTITAPFTHSAVATILATLNETVLPSLVAAALLLTPETHTRAYQ</sequence>
<keyword evidence="3" id="KW-1185">Reference proteome</keyword>
<protein>
    <submittedName>
        <fullName evidence="2">Uncharacterized protein</fullName>
    </submittedName>
</protein>
<proteinExistence type="predicted"/>
<organism evidence="2 3">
    <name type="scientific">Aspergillus rambellii</name>
    <dbReference type="NCBI Taxonomy" id="308745"/>
    <lineage>
        <taxon>Eukaryota</taxon>
        <taxon>Fungi</taxon>
        <taxon>Dikarya</taxon>
        <taxon>Ascomycota</taxon>
        <taxon>Pezizomycotina</taxon>
        <taxon>Eurotiomycetes</taxon>
        <taxon>Eurotiomycetidae</taxon>
        <taxon>Eurotiales</taxon>
        <taxon>Aspergillaceae</taxon>
        <taxon>Aspergillus</taxon>
        <taxon>Aspergillus subgen. Nidulantes</taxon>
    </lineage>
</organism>
<reference evidence="2 3" key="1">
    <citation type="submission" date="2015-02" db="EMBL/GenBank/DDBJ databases">
        <title>Draft Genome Sequences of Two Closely-Related Aflatoxigenic Aspergillus Species Obtained from the Cote d'Ivoire.</title>
        <authorList>
            <person name="Moore G.G."/>
            <person name="Beltz S.B."/>
            <person name="Mack B.M."/>
        </authorList>
    </citation>
    <scope>NUCLEOTIDE SEQUENCE [LARGE SCALE GENOMIC DNA]</scope>
    <source>
        <strain evidence="2 3">SRRC1468</strain>
    </source>
</reference>
<feature type="signal peptide" evidence="1">
    <location>
        <begin position="1"/>
        <end position="24"/>
    </location>
</feature>
<gene>
    <name evidence="2" type="ORF">ARAM_004076</name>
</gene>
<dbReference type="Proteomes" id="UP000034291">
    <property type="component" value="Unassembled WGS sequence"/>
</dbReference>
<keyword evidence="1" id="KW-0732">Signal</keyword>
<evidence type="ECO:0000313" key="3">
    <source>
        <dbReference type="Proteomes" id="UP000034291"/>
    </source>
</evidence>
<feature type="non-terminal residue" evidence="2">
    <location>
        <position position="106"/>
    </location>
</feature>
<dbReference type="AlphaFoldDB" id="A0A0F8W1T6"/>
<name>A0A0F8W1T6_9EURO</name>